<dbReference type="InterPro" id="IPR042097">
    <property type="entry name" value="Aminopeptidase_N-like_N_sf"/>
</dbReference>
<evidence type="ECO:0000259" key="10">
    <source>
        <dbReference type="Pfam" id="PF01433"/>
    </source>
</evidence>
<reference evidence="14 15" key="1">
    <citation type="submission" date="2017-09" db="EMBL/GenBank/DDBJ databases">
        <title>Genome sequencing of Besnoitia besnoiti strain Bb-Ger1.</title>
        <authorList>
            <person name="Schares G."/>
            <person name="Venepally P."/>
            <person name="Lorenzi H.A."/>
        </authorList>
    </citation>
    <scope>NUCLEOTIDE SEQUENCE [LARGE SCALE GENOMIC DNA]</scope>
    <source>
        <strain evidence="14 15">Bb-Ger1</strain>
    </source>
</reference>
<dbReference type="InterPro" id="IPR012779">
    <property type="entry name" value="Peptidase_M1_pepN"/>
</dbReference>
<evidence type="ECO:0000256" key="6">
    <source>
        <dbReference type="ARBA" id="ARBA00022801"/>
    </source>
</evidence>
<dbReference type="Pfam" id="PF01433">
    <property type="entry name" value="Peptidase_M1"/>
    <property type="match status" value="1"/>
</dbReference>
<evidence type="ECO:0000313" key="14">
    <source>
        <dbReference type="EMBL" id="PFH33850.1"/>
    </source>
</evidence>
<feature type="domain" description="Aminopeptidase N-like N-terminal" evidence="13">
    <location>
        <begin position="289"/>
        <end position="371"/>
    </location>
</feature>
<dbReference type="GO" id="GO:0006508">
    <property type="term" value="P:proteolysis"/>
    <property type="evidence" value="ECO:0007669"/>
    <property type="project" value="UniProtKB-KW"/>
</dbReference>
<dbReference type="Gene3D" id="2.60.40.1840">
    <property type="match status" value="1"/>
</dbReference>
<gene>
    <name evidence="14" type="ORF">BESB_080660</name>
</gene>
<accession>A0A2A9MEP8</accession>
<dbReference type="InterPro" id="IPR045357">
    <property type="entry name" value="Aminopeptidase_N-like_N"/>
</dbReference>
<dbReference type="InterPro" id="IPR001930">
    <property type="entry name" value="Peptidase_M1"/>
</dbReference>
<dbReference type="InterPro" id="IPR024601">
    <property type="entry name" value="Peptidase_M1_pepN_C"/>
</dbReference>
<feature type="domain" description="Peptidase M1 membrane alanine aminopeptidase" evidence="10">
    <location>
        <begin position="410"/>
        <end position="623"/>
    </location>
</feature>
<dbReference type="InterPro" id="IPR014782">
    <property type="entry name" value="Peptidase_M1_dom"/>
</dbReference>
<evidence type="ECO:0000259" key="11">
    <source>
        <dbReference type="Pfam" id="PF11940"/>
    </source>
</evidence>
<dbReference type="SUPFAM" id="SSF63737">
    <property type="entry name" value="Leukotriene A4 hydrolase N-terminal domain"/>
    <property type="match status" value="1"/>
</dbReference>
<evidence type="ECO:0000256" key="7">
    <source>
        <dbReference type="ARBA" id="ARBA00022833"/>
    </source>
</evidence>
<dbReference type="SUPFAM" id="SSF55486">
    <property type="entry name" value="Metalloproteases ('zincins'), catalytic domain"/>
    <property type="match status" value="1"/>
</dbReference>
<dbReference type="FunFam" id="3.30.2010.30:FF:000002">
    <property type="entry name" value="Putative aminopeptidase N"/>
    <property type="match status" value="1"/>
</dbReference>
<evidence type="ECO:0000256" key="5">
    <source>
        <dbReference type="ARBA" id="ARBA00022723"/>
    </source>
</evidence>
<feature type="domain" description="Peptidase M1 alanyl aminopeptidase Ig-like fold" evidence="11">
    <location>
        <begin position="629"/>
        <end position="732"/>
    </location>
</feature>
<organism evidence="14 15">
    <name type="scientific">Besnoitia besnoiti</name>
    <name type="common">Apicomplexan protozoan</name>
    <dbReference type="NCBI Taxonomy" id="94643"/>
    <lineage>
        <taxon>Eukaryota</taxon>
        <taxon>Sar</taxon>
        <taxon>Alveolata</taxon>
        <taxon>Apicomplexa</taxon>
        <taxon>Conoidasida</taxon>
        <taxon>Coccidia</taxon>
        <taxon>Eucoccidiorida</taxon>
        <taxon>Eimeriorina</taxon>
        <taxon>Sarcocystidae</taxon>
        <taxon>Besnoitia</taxon>
    </lineage>
</organism>
<dbReference type="Proteomes" id="UP000224006">
    <property type="component" value="Chromosome VII"/>
</dbReference>
<evidence type="ECO:0000256" key="1">
    <source>
        <dbReference type="ARBA" id="ARBA00001947"/>
    </source>
</evidence>
<keyword evidence="15" id="KW-1185">Reference proteome</keyword>
<keyword evidence="6" id="KW-0378">Hydrolase</keyword>
<comment type="cofactor">
    <cofactor evidence="1">
        <name>Zn(2+)</name>
        <dbReference type="ChEBI" id="CHEBI:29105"/>
    </cofactor>
</comment>
<dbReference type="Pfam" id="PF17432">
    <property type="entry name" value="DUF3458_C"/>
    <property type="match status" value="1"/>
</dbReference>
<dbReference type="STRING" id="94643.A0A2A9MEP8"/>
<keyword evidence="5" id="KW-0479">Metal-binding</keyword>
<feature type="compositionally biased region" description="Polar residues" evidence="9">
    <location>
        <begin position="186"/>
        <end position="202"/>
    </location>
</feature>
<dbReference type="InterPro" id="IPR035414">
    <property type="entry name" value="Peptidase_M1_pepN_Ig-like"/>
</dbReference>
<protein>
    <submittedName>
        <fullName evidence="14">Aminopeptidase N protein</fullName>
    </submittedName>
</protein>
<dbReference type="InterPro" id="IPR037144">
    <property type="entry name" value="Peptidase_M1_pepN_C_sf"/>
</dbReference>
<name>A0A2A9MEP8_BESBE</name>
<keyword evidence="4" id="KW-0645">Protease</keyword>
<feature type="domain" description="Peptidase M1 alanyl aminopeptidase C-terminal" evidence="12">
    <location>
        <begin position="739"/>
        <end position="1076"/>
    </location>
</feature>
<keyword evidence="7" id="KW-0862">Zinc</keyword>
<dbReference type="PANTHER" id="PTHR46322">
    <property type="entry name" value="PUROMYCIN-SENSITIVE AMINOPEPTIDASE"/>
    <property type="match status" value="1"/>
</dbReference>
<dbReference type="Pfam" id="PF17900">
    <property type="entry name" value="Peptidase_M1_N"/>
    <property type="match status" value="1"/>
</dbReference>
<evidence type="ECO:0000256" key="3">
    <source>
        <dbReference type="ARBA" id="ARBA00022438"/>
    </source>
</evidence>
<evidence type="ECO:0000313" key="15">
    <source>
        <dbReference type="Proteomes" id="UP000224006"/>
    </source>
</evidence>
<keyword evidence="8" id="KW-0482">Metalloprotease</keyword>
<keyword evidence="3 14" id="KW-0031">Aminopeptidase</keyword>
<dbReference type="VEuPathDB" id="ToxoDB:BESB_080660"/>
<dbReference type="Gene3D" id="3.30.2010.30">
    <property type="match status" value="1"/>
</dbReference>
<dbReference type="KEGG" id="bbes:BESB_080660"/>
<dbReference type="Pfam" id="PF11940">
    <property type="entry name" value="DUF3458"/>
    <property type="match status" value="1"/>
</dbReference>
<dbReference type="InterPro" id="IPR027268">
    <property type="entry name" value="Peptidase_M4/M1_CTD_sf"/>
</dbReference>
<dbReference type="Gene3D" id="1.25.50.10">
    <property type="entry name" value="Peptidase M1, alanyl aminopeptidase, C-terminal domain"/>
    <property type="match status" value="1"/>
</dbReference>
<dbReference type="GO" id="GO:0004177">
    <property type="term" value="F:aminopeptidase activity"/>
    <property type="evidence" value="ECO:0007669"/>
    <property type="project" value="UniProtKB-KW"/>
</dbReference>
<comment type="similarity">
    <text evidence="2">Belongs to the peptidase M1 family.</text>
</comment>
<dbReference type="PANTHER" id="PTHR46322:SF1">
    <property type="entry name" value="PUROMYCIN-SENSITIVE AMINOPEPTIDASE"/>
    <property type="match status" value="1"/>
</dbReference>
<dbReference type="CDD" id="cd09600">
    <property type="entry name" value="M1_APN"/>
    <property type="match status" value="1"/>
</dbReference>
<dbReference type="AlphaFoldDB" id="A0A2A9MEP8"/>
<proteinExistence type="inferred from homology"/>
<dbReference type="OrthoDB" id="10031169at2759"/>
<dbReference type="PRINTS" id="PR00756">
    <property type="entry name" value="ALADIPTASE"/>
</dbReference>
<feature type="region of interest" description="Disordered" evidence="9">
    <location>
        <begin position="186"/>
        <end position="214"/>
    </location>
</feature>
<dbReference type="GeneID" id="40312993"/>
<dbReference type="InterPro" id="IPR038438">
    <property type="entry name" value="PepN_Ig-like_sf"/>
</dbReference>
<dbReference type="GO" id="GO:0008237">
    <property type="term" value="F:metallopeptidase activity"/>
    <property type="evidence" value="ECO:0007669"/>
    <property type="project" value="UniProtKB-KW"/>
</dbReference>
<dbReference type="GO" id="GO:0008270">
    <property type="term" value="F:zinc ion binding"/>
    <property type="evidence" value="ECO:0007669"/>
    <property type="project" value="InterPro"/>
</dbReference>
<dbReference type="Gene3D" id="2.60.40.1730">
    <property type="entry name" value="tricorn interacting facor f3 domain"/>
    <property type="match status" value="1"/>
</dbReference>
<dbReference type="RefSeq" id="XP_029217859.1">
    <property type="nucleotide sequence ID" value="XM_029366428.1"/>
</dbReference>
<evidence type="ECO:0000256" key="9">
    <source>
        <dbReference type="SAM" id="MobiDB-lite"/>
    </source>
</evidence>
<evidence type="ECO:0000256" key="4">
    <source>
        <dbReference type="ARBA" id="ARBA00022670"/>
    </source>
</evidence>
<evidence type="ECO:0000259" key="12">
    <source>
        <dbReference type="Pfam" id="PF17432"/>
    </source>
</evidence>
<evidence type="ECO:0000256" key="2">
    <source>
        <dbReference type="ARBA" id="ARBA00010136"/>
    </source>
</evidence>
<evidence type="ECO:0000256" key="8">
    <source>
        <dbReference type="ARBA" id="ARBA00023049"/>
    </source>
</evidence>
<dbReference type="EMBL" id="NWUJ01000008">
    <property type="protein sequence ID" value="PFH33850.1"/>
    <property type="molecule type" value="Genomic_DNA"/>
</dbReference>
<comment type="caution">
    <text evidence="14">The sequence shown here is derived from an EMBL/GenBank/DDBJ whole genome shotgun (WGS) entry which is preliminary data.</text>
</comment>
<dbReference type="Gene3D" id="1.10.390.10">
    <property type="entry name" value="Neutral Protease Domain 2"/>
    <property type="match status" value="1"/>
</dbReference>
<sequence length="1078" mass="121463">MDVSVVVQRQTTAVNGAAPQLGSKGACGPSSSLIVWPERKGVSYRMSSSVLIFYAVCAFVSCPTNSPYTARASESVNVVTRRQQNETGREVMVHRGFSVKKHDAHAQATGSRSYSRESYEPSDFVIEAVFLDFDLHETETRVKATLTMYRRAGCPPADLVLDGENLTAEAVAVSYARVDQSEHRNMNVQQASAGDPQDTASRGTAPVAEGQGADHRHNFRQPEASAAFHASPLFSPIPGQEENSASHAIVVDEAEGSLRINKTILPADAEHRFVVRTQVRINPKENSRLLGLYTSDGVLVTHNEAEGFRRITYFLDRPDVLAYWRVRLSADKKKYPVLLSNGDLIESGEDASDATKHFRVFFDPHKKPSYLFALVAGDLRSVEQNFETRTQKLVRVAVWGAPENVKKLDWALQSAIRSMRADEILFGREYDLKSFHIACVEGFNAGAMENKGLNIFNCNALLAHPQTTTDHEYRHILNIIGHEYFHNWSGDRVTVRDWTELTVKEGLTVFRDQEFMRHEFSRDVKRLEDIRRIISEQFAEDSGSLAHAVRPDHYAAVNNLYSVTVYRKGAEIIRMYSILLGASAFREGLDLFFSRFDGRSATCEDLHGSMEEASGRDLSQFFRWFTRQGTPSVEISNLHFDERRKRFSFTVRQKPPPMSNYETRTLGEDAELLHIPIRFSFIDRYSQRPILYNGERSMLLELREEEQTVTLPDVTEEPVIAALESFSAPVRLVFPSQTDADLALLVSASGDPYTRWNALQLLALKALKSRLATEANNEEESGPVVPASLSDSFIAVLHDRSADQALTALLLDLPGYSRLEQEAPLPLDPDAILSARRELLRDIYHRHKAAIDAAYEATTIPKLEDEEQDSALESPKDPSQWRRRALRSVLLQYVTADRDERAMRVAFTHFKNARVMTDKIAALSVLTSLPYAQERQEALEMFYQEAKGNPQLLTKWFALQALSSLPETVDRVRELSRHPEYKPTVPNFVRALFSNFMNGNPAAFHRRDGAGYELAYEFLASMDRVNPRTGARAAGAFLNWKKYDEGRKEKMKDVLQRLAQLPDISKDLKDVVGRALGA</sequence>
<evidence type="ECO:0000259" key="13">
    <source>
        <dbReference type="Pfam" id="PF17900"/>
    </source>
</evidence>
<dbReference type="NCBIfam" id="TIGR02414">
    <property type="entry name" value="pepN_proteo"/>
    <property type="match status" value="1"/>
</dbReference>